<name>T0RKA7_SAPDV</name>
<feature type="domain" description="MaoC-like" evidence="1">
    <location>
        <begin position="67"/>
        <end position="169"/>
    </location>
</feature>
<dbReference type="Pfam" id="PF01575">
    <property type="entry name" value="MaoC_dehydratas"/>
    <property type="match status" value="1"/>
</dbReference>
<dbReference type="InParanoid" id="T0RKA7"/>
<dbReference type="eggNOG" id="KOG1206">
    <property type="taxonomic scope" value="Eukaryota"/>
</dbReference>
<dbReference type="InterPro" id="IPR050965">
    <property type="entry name" value="UPF0336/Enoyl-CoA_hydratase"/>
</dbReference>
<dbReference type="CDD" id="cd03449">
    <property type="entry name" value="R_hydratase"/>
    <property type="match status" value="1"/>
</dbReference>
<dbReference type="GO" id="GO:0005739">
    <property type="term" value="C:mitochondrion"/>
    <property type="evidence" value="ECO:0007669"/>
    <property type="project" value="TreeGrafter"/>
</dbReference>
<dbReference type="OMA" id="GCVFLHQ"/>
<dbReference type="GO" id="GO:0019171">
    <property type="term" value="F:(3R)-hydroxyacyl-[acyl-carrier-protein] dehydratase activity"/>
    <property type="evidence" value="ECO:0007669"/>
    <property type="project" value="TreeGrafter"/>
</dbReference>
<dbReference type="SUPFAM" id="SSF54637">
    <property type="entry name" value="Thioesterase/thiol ester dehydrase-isomerase"/>
    <property type="match status" value="1"/>
</dbReference>
<dbReference type="VEuPathDB" id="FungiDB:SDRG_11968"/>
<evidence type="ECO:0000313" key="2">
    <source>
        <dbReference type="EMBL" id="EQC30392.1"/>
    </source>
</evidence>
<organism evidence="2 3">
    <name type="scientific">Saprolegnia diclina (strain VS20)</name>
    <dbReference type="NCBI Taxonomy" id="1156394"/>
    <lineage>
        <taxon>Eukaryota</taxon>
        <taxon>Sar</taxon>
        <taxon>Stramenopiles</taxon>
        <taxon>Oomycota</taxon>
        <taxon>Saprolegniomycetes</taxon>
        <taxon>Saprolegniales</taxon>
        <taxon>Saprolegniaceae</taxon>
        <taxon>Saprolegnia</taxon>
    </lineage>
</organism>
<reference evidence="2 3" key="1">
    <citation type="submission" date="2012-04" db="EMBL/GenBank/DDBJ databases">
        <title>The Genome Sequence of Saprolegnia declina VS20.</title>
        <authorList>
            <consortium name="The Broad Institute Genome Sequencing Platform"/>
            <person name="Russ C."/>
            <person name="Nusbaum C."/>
            <person name="Tyler B."/>
            <person name="van West P."/>
            <person name="Dieguez-Uribeondo J."/>
            <person name="de Bruijn I."/>
            <person name="Tripathy S."/>
            <person name="Jiang R."/>
            <person name="Young S.K."/>
            <person name="Zeng Q."/>
            <person name="Gargeya S."/>
            <person name="Fitzgerald M."/>
            <person name="Haas B."/>
            <person name="Abouelleil A."/>
            <person name="Alvarado L."/>
            <person name="Arachchi H.M."/>
            <person name="Berlin A."/>
            <person name="Chapman S.B."/>
            <person name="Goldberg J."/>
            <person name="Griggs A."/>
            <person name="Gujja S."/>
            <person name="Hansen M."/>
            <person name="Howarth C."/>
            <person name="Imamovic A."/>
            <person name="Larimer J."/>
            <person name="McCowen C."/>
            <person name="Montmayeur A."/>
            <person name="Murphy C."/>
            <person name="Neiman D."/>
            <person name="Pearson M."/>
            <person name="Priest M."/>
            <person name="Roberts A."/>
            <person name="Saif S."/>
            <person name="Shea T."/>
            <person name="Sisk P."/>
            <person name="Sykes S."/>
            <person name="Wortman J."/>
            <person name="Nusbaum C."/>
            <person name="Birren B."/>
        </authorList>
    </citation>
    <scope>NUCLEOTIDE SEQUENCE [LARGE SCALE GENOMIC DNA]</scope>
    <source>
        <strain evidence="2 3">VS20</strain>
    </source>
</reference>
<dbReference type="InterPro" id="IPR002539">
    <property type="entry name" value="MaoC-like_dom"/>
</dbReference>
<dbReference type="PANTHER" id="PTHR43437">
    <property type="entry name" value="HYDROXYACYL-THIOESTER DEHYDRATASE TYPE 2, MITOCHONDRIAL-RELATED"/>
    <property type="match status" value="1"/>
</dbReference>
<dbReference type="RefSeq" id="XP_008616245.1">
    <property type="nucleotide sequence ID" value="XM_008618023.1"/>
</dbReference>
<dbReference type="GO" id="GO:0006633">
    <property type="term" value="P:fatty acid biosynthetic process"/>
    <property type="evidence" value="ECO:0007669"/>
    <property type="project" value="TreeGrafter"/>
</dbReference>
<dbReference type="Gene3D" id="3.10.129.10">
    <property type="entry name" value="Hotdog Thioesterase"/>
    <property type="match status" value="1"/>
</dbReference>
<dbReference type="PANTHER" id="PTHR43437:SF3">
    <property type="entry name" value="HYDROXYACYL-THIOESTER DEHYDRATASE TYPE 2, MITOCHONDRIAL"/>
    <property type="match status" value="1"/>
</dbReference>
<gene>
    <name evidence="2" type="ORF">SDRG_11968</name>
</gene>
<dbReference type="AlphaFoldDB" id="T0RKA7"/>
<dbReference type="EMBL" id="JH767176">
    <property type="protein sequence ID" value="EQC30392.1"/>
    <property type="molecule type" value="Genomic_DNA"/>
</dbReference>
<dbReference type="GeneID" id="19952695"/>
<evidence type="ECO:0000313" key="3">
    <source>
        <dbReference type="Proteomes" id="UP000030762"/>
    </source>
</evidence>
<sequence>MGVASCCELAFRYRCMPHLLRLIFGIQPRVSRPKMLATRRVYRGAHAGRRYIHVVGRLTEVPAGALPGVGVGAEIHHTFHAHDVQAFATLTGDTNPLHLDASFCATTPFGKPVVHGILVSSLFPSVFGATMPGSVYVSQSLRFHKPIFVDDPLTIRIEVTQVKARMRLVVCATQCINKEGEIAISGEAKVLIAKPVEA</sequence>
<protein>
    <recommendedName>
        <fullName evidence="1">MaoC-like domain-containing protein</fullName>
    </recommendedName>
</protein>
<dbReference type="STRING" id="1156394.T0RKA7"/>
<dbReference type="InterPro" id="IPR029069">
    <property type="entry name" value="HotDog_dom_sf"/>
</dbReference>
<dbReference type="Proteomes" id="UP000030762">
    <property type="component" value="Unassembled WGS sequence"/>
</dbReference>
<dbReference type="OrthoDB" id="3592703at2759"/>
<accession>T0RKA7</accession>
<evidence type="ECO:0000259" key="1">
    <source>
        <dbReference type="Pfam" id="PF01575"/>
    </source>
</evidence>
<proteinExistence type="predicted"/>
<keyword evidence="3" id="KW-1185">Reference proteome</keyword>